<evidence type="ECO:0000259" key="1">
    <source>
        <dbReference type="Pfam" id="PF08291"/>
    </source>
</evidence>
<dbReference type="EMBL" id="FZLN01000001">
    <property type="protein sequence ID" value="SNQ28867.1"/>
    <property type="molecule type" value="Genomic_DNA"/>
</dbReference>
<name>A0A217EEV2_9GAMM</name>
<dbReference type="OrthoDB" id="6695647at2"/>
<feature type="domain" description="Peptidase M15A C-terminal" evidence="1">
    <location>
        <begin position="131"/>
        <end position="167"/>
    </location>
</feature>
<dbReference type="AlphaFoldDB" id="A0A217EEV2"/>
<reference evidence="3" key="1">
    <citation type="submission" date="2017-06" db="EMBL/GenBank/DDBJ databases">
        <authorList>
            <person name="Varghese N."/>
            <person name="Submissions S."/>
        </authorList>
    </citation>
    <scope>NUCLEOTIDE SEQUENCE [LARGE SCALE GENOMIC DNA]</scope>
    <source>
        <strain evidence="3">ANC 5114</strain>
    </source>
</reference>
<sequence length="233" mass="26373">MLALWGCSSQQKIQHVPVTTTALSTSRTAPVVPPSPPILKVETSIRVPPPIEYTTWLNQGNHRVLVDSYKAFLRREQADFIVPDHQMFRSARDWQQCNYAQYEVPPQEVWATAVPTLKLLAYLYKQGVIPEVEVTSSYRSPFLNACAGGAKSSSHVKNSAIDFRIGAEQPSPQDYIQIQKTKLALCRFWQQQGQVFNMGLGIYESGQIHIDTLGYRTWGYDHSWRTSLCGEII</sequence>
<dbReference type="Proteomes" id="UP000243463">
    <property type="component" value="Unassembled WGS sequence"/>
</dbReference>
<organism evidence="2 3">
    <name type="scientific">Acinetobacter apis</name>
    <dbReference type="NCBI Taxonomy" id="1229165"/>
    <lineage>
        <taxon>Bacteria</taxon>
        <taxon>Pseudomonadati</taxon>
        <taxon>Pseudomonadota</taxon>
        <taxon>Gammaproteobacteria</taxon>
        <taxon>Moraxellales</taxon>
        <taxon>Moraxellaceae</taxon>
        <taxon>Acinetobacter</taxon>
    </lineage>
</organism>
<evidence type="ECO:0000313" key="2">
    <source>
        <dbReference type="EMBL" id="SNQ28867.1"/>
    </source>
</evidence>
<keyword evidence="3" id="KW-1185">Reference proteome</keyword>
<evidence type="ECO:0000313" key="3">
    <source>
        <dbReference type="Proteomes" id="UP000243463"/>
    </source>
</evidence>
<proteinExistence type="predicted"/>
<dbReference type="InterPro" id="IPR013230">
    <property type="entry name" value="Peptidase_M15A_C"/>
</dbReference>
<dbReference type="SUPFAM" id="SSF55166">
    <property type="entry name" value="Hedgehog/DD-peptidase"/>
    <property type="match status" value="1"/>
</dbReference>
<dbReference type="InterPro" id="IPR009045">
    <property type="entry name" value="Zn_M74/Hedgehog-like"/>
</dbReference>
<accession>A0A217EEV2</accession>
<gene>
    <name evidence="2" type="ORF">SAMN05444584_0795</name>
</gene>
<protein>
    <submittedName>
        <fullName evidence="2">Peptidase M15</fullName>
    </submittedName>
</protein>
<dbReference type="Gene3D" id="3.30.1380.10">
    <property type="match status" value="1"/>
</dbReference>
<dbReference type="Pfam" id="PF08291">
    <property type="entry name" value="Peptidase_M15_3"/>
    <property type="match status" value="1"/>
</dbReference>